<dbReference type="Pfam" id="PF00085">
    <property type="entry name" value="Thioredoxin"/>
    <property type="match status" value="1"/>
</dbReference>
<keyword evidence="3" id="KW-0813">Transport</keyword>
<proteinExistence type="inferred from homology"/>
<evidence type="ECO:0000256" key="5">
    <source>
        <dbReference type="ARBA" id="ARBA00023157"/>
    </source>
</evidence>
<evidence type="ECO:0000256" key="1">
    <source>
        <dbReference type="ARBA" id="ARBA00008987"/>
    </source>
</evidence>
<dbReference type="PROSITE" id="PS00194">
    <property type="entry name" value="THIOREDOXIN_1"/>
    <property type="match status" value="1"/>
</dbReference>
<evidence type="ECO:0000256" key="8">
    <source>
        <dbReference type="PIRNR" id="PIRNR000077"/>
    </source>
</evidence>
<dbReference type="GO" id="GO:0005737">
    <property type="term" value="C:cytoplasm"/>
    <property type="evidence" value="ECO:0007669"/>
    <property type="project" value="TreeGrafter"/>
</dbReference>
<evidence type="ECO:0000256" key="4">
    <source>
        <dbReference type="ARBA" id="ARBA00022982"/>
    </source>
</evidence>
<dbReference type="InterPro" id="IPR005746">
    <property type="entry name" value="Thioredoxin"/>
</dbReference>
<dbReference type="FunFam" id="3.40.30.10:FF:000001">
    <property type="entry name" value="Thioredoxin"/>
    <property type="match status" value="1"/>
</dbReference>
<keyword evidence="13" id="KW-1185">Reference proteome</keyword>
<feature type="disulfide bond" description="Redox-active" evidence="10">
    <location>
        <begin position="28"/>
        <end position="31"/>
    </location>
</feature>
<dbReference type="EMBL" id="BRPL01000002">
    <property type="protein sequence ID" value="GLB47313.1"/>
    <property type="molecule type" value="Genomic_DNA"/>
</dbReference>
<comment type="similarity">
    <text evidence="1 8">Belongs to the thioredoxin family.</text>
</comment>
<sequence>MATTITRDNLKRETNNLITVIDFWAPWCGPCKMMNPIMKQLENQFKGQIHFGKMNVENNQDIAMNYKVMSIPSLVIFKHGQAKEKVTGVYPKDKLAQFLDQKLAEVNSK</sequence>
<evidence type="ECO:0000313" key="12">
    <source>
        <dbReference type="EMBL" id="GLB47313.1"/>
    </source>
</evidence>
<gene>
    <name evidence="12" type="primary">trxA_2</name>
    <name evidence="12" type="ORF">WR164_12920</name>
</gene>
<feature type="active site" description="Nucleophile" evidence="9">
    <location>
        <position position="31"/>
    </location>
</feature>
<dbReference type="PIRSF" id="PIRSF000077">
    <property type="entry name" value="Thioredoxin"/>
    <property type="match status" value="1"/>
</dbReference>
<dbReference type="InterPro" id="IPR036249">
    <property type="entry name" value="Thioredoxin-like_sf"/>
</dbReference>
<dbReference type="GO" id="GO:0015035">
    <property type="term" value="F:protein-disulfide reductase activity"/>
    <property type="evidence" value="ECO:0007669"/>
    <property type="project" value="UniProtKB-UniRule"/>
</dbReference>
<evidence type="ECO:0000256" key="6">
    <source>
        <dbReference type="ARBA" id="ARBA00023284"/>
    </source>
</evidence>
<feature type="site" description="Contributes to redox potential value" evidence="9">
    <location>
        <position position="30"/>
    </location>
</feature>
<keyword evidence="5 10" id="KW-1015">Disulfide bond</keyword>
<evidence type="ECO:0000256" key="9">
    <source>
        <dbReference type="PIRSR" id="PIRSR000077-1"/>
    </source>
</evidence>
<feature type="domain" description="Thioredoxin" evidence="11">
    <location>
        <begin position="1"/>
        <end position="104"/>
    </location>
</feature>
<evidence type="ECO:0000256" key="10">
    <source>
        <dbReference type="PIRSR" id="PIRSR000077-4"/>
    </source>
</evidence>
<dbReference type="InterPro" id="IPR013766">
    <property type="entry name" value="Thioredoxin_domain"/>
</dbReference>
<dbReference type="NCBIfam" id="TIGR01068">
    <property type="entry name" value="thioredoxin"/>
    <property type="match status" value="1"/>
</dbReference>
<accession>A0A9W6B282</accession>
<keyword evidence="4" id="KW-0249">Electron transport</keyword>
<feature type="site" description="Contributes to redox potential value" evidence="9">
    <location>
        <position position="29"/>
    </location>
</feature>
<evidence type="ECO:0000259" key="11">
    <source>
        <dbReference type="PROSITE" id="PS51352"/>
    </source>
</evidence>
<dbReference type="RefSeq" id="WP_286136775.1">
    <property type="nucleotide sequence ID" value="NZ_BRPL01000002.1"/>
</dbReference>
<evidence type="ECO:0000256" key="3">
    <source>
        <dbReference type="ARBA" id="ARBA00022448"/>
    </source>
</evidence>
<name>A0A9W6B282_9LACO</name>
<dbReference type="InterPro" id="IPR017937">
    <property type="entry name" value="Thioredoxin_CS"/>
</dbReference>
<dbReference type="PRINTS" id="PR00421">
    <property type="entry name" value="THIOREDOXIN"/>
</dbReference>
<dbReference type="SUPFAM" id="SSF52833">
    <property type="entry name" value="Thioredoxin-like"/>
    <property type="match status" value="1"/>
</dbReference>
<dbReference type="PANTHER" id="PTHR45663">
    <property type="entry name" value="GEO12009P1"/>
    <property type="match status" value="1"/>
</dbReference>
<feature type="site" description="Deprotonates C-terminal active site Cys" evidence="9">
    <location>
        <position position="22"/>
    </location>
</feature>
<dbReference type="Gene3D" id="3.40.30.10">
    <property type="entry name" value="Glutaredoxin"/>
    <property type="match status" value="1"/>
</dbReference>
<dbReference type="PANTHER" id="PTHR45663:SF11">
    <property type="entry name" value="GEO12009P1"/>
    <property type="match status" value="1"/>
</dbReference>
<dbReference type="AlphaFoldDB" id="A0A9W6B282"/>
<reference evidence="12" key="2">
    <citation type="journal article" date="2023" name="PLoS ONE">
        <title>Philodulcilactobacillus myokoensis gen. nov., sp. nov., a fructophilic, acidophilic, and agar-phobic lactic acid bacterium isolated from fermented vegetable extracts.</title>
        <authorList>
            <person name="Kouya T."/>
            <person name="Ishiyama Y."/>
            <person name="Ohashi S."/>
            <person name="Kumakubo R."/>
            <person name="Yamazaki T."/>
            <person name="Otaki T."/>
        </authorList>
    </citation>
    <scope>NUCLEOTIDE SEQUENCE</scope>
    <source>
        <strain evidence="12">WR16-4</strain>
    </source>
</reference>
<keyword evidence="6 10" id="KW-0676">Redox-active center</keyword>
<reference evidence="12" key="1">
    <citation type="submission" date="2022-07" db="EMBL/GenBank/DDBJ databases">
        <authorList>
            <person name="Kouya T."/>
            <person name="Ishiyama Y."/>
        </authorList>
    </citation>
    <scope>NUCLEOTIDE SEQUENCE</scope>
    <source>
        <strain evidence="12">WR16-4</strain>
    </source>
</reference>
<protein>
    <recommendedName>
        <fullName evidence="2 7">Thioredoxin</fullName>
    </recommendedName>
</protein>
<evidence type="ECO:0000313" key="13">
    <source>
        <dbReference type="Proteomes" id="UP001144204"/>
    </source>
</evidence>
<evidence type="ECO:0000256" key="2">
    <source>
        <dbReference type="ARBA" id="ARBA00020570"/>
    </source>
</evidence>
<organism evidence="12 13">
    <name type="scientific">Philodulcilactobacillus myokoensis</name>
    <dbReference type="NCBI Taxonomy" id="2929573"/>
    <lineage>
        <taxon>Bacteria</taxon>
        <taxon>Bacillati</taxon>
        <taxon>Bacillota</taxon>
        <taxon>Bacilli</taxon>
        <taxon>Lactobacillales</taxon>
        <taxon>Lactobacillaceae</taxon>
        <taxon>Philodulcilactobacillus</taxon>
    </lineage>
</organism>
<dbReference type="Proteomes" id="UP001144204">
    <property type="component" value="Unassembled WGS sequence"/>
</dbReference>
<dbReference type="CDD" id="cd02947">
    <property type="entry name" value="TRX_family"/>
    <property type="match status" value="1"/>
</dbReference>
<feature type="active site" description="Nucleophile" evidence="9">
    <location>
        <position position="28"/>
    </location>
</feature>
<evidence type="ECO:0000256" key="7">
    <source>
        <dbReference type="NCBIfam" id="TIGR01068"/>
    </source>
</evidence>
<comment type="caution">
    <text evidence="12">The sequence shown here is derived from an EMBL/GenBank/DDBJ whole genome shotgun (WGS) entry which is preliminary data.</text>
</comment>
<dbReference type="PROSITE" id="PS51352">
    <property type="entry name" value="THIOREDOXIN_2"/>
    <property type="match status" value="1"/>
</dbReference>